<comment type="similarity">
    <text evidence="1">Belongs to the ATP-dependent AMP-binding enzyme family.</text>
</comment>
<evidence type="ECO:0000256" key="1">
    <source>
        <dbReference type="ARBA" id="ARBA00006432"/>
    </source>
</evidence>
<dbReference type="Gene3D" id="3.30.300.30">
    <property type="match status" value="1"/>
</dbReference>
<dbReference type="InterPro" id="IPR025110">
    <property type="entry name" value="AMP-bd_C"/>
</dbReference>
<reference evidence="5 6" key="1">
    <citation type="submission" date="2024-10" db="EMBL/GenBank/DDBJ databases">
        <title>Paracoccus drimophilus sp. nov., a novel bacterium from corn roots in Hunan.</title>
        <authorList>
            <person name="Li X."/>
        </authorList>
    </citation>
    <scope>NUCLEOTIDE SEQUENCE [LARGE SCALE GENOMIC DNA]</scope>
    <source>
        <strain evidence="5 6">NGMCC 1.201697</strain>
    </source>
</reference>
<dbReference type="RefSeq" id="WP_395131642.1">
    <property type="nucleotide sequence ID" value="NZ_JBIMPR010000002.1"/>
</dbReference>
<organism evidence="5 6">
    <name type="scientific">Paracoccus broussonetiae subsp. drimophilus</name>
    <dbReference type="NCBI Taxonomy" id="3373869"/>
    <lineage>
        <taxon>Bacteria</taxon>
        <taxon>Pseudomonadati</taxon>
        <taxon>Pseudomonadota</taxon>
        <taxon>Alphaproteobacteria</taxon>
        <taxon>Rhodobacterales</taxon>
        <taxon>Paracoccaceae</taxon>
        <taxon>Paracoccus</taxon>
        <taxon>Paracoccus broussonetiae</taxon>
    </lineage>
</organism>
<evidence type="ECO:0000313" key="6">
    <source>
        <dbReference type="Proteomes" id="UP001609376"/>
    </source>
</evidence>
<name>A0ABW7LIB6_9RHOB</name>
<dbReference type="InterPro" id="IPR020845">
    <property type="entry name" value="AMP-binding_CS"/>
</dbReference>
<dbReference type="InterPro" id="IPR045851">
    <property type="entry name" value="AMP-bd_C_sf"/>
</dbReference>
<keyword evidence="2" id="KW-0436">Ligase</keyword>
<accession>A0ABW7LIB6</accession>
<dbReference type="Proteomes" id="UP001609376">
    <property type="component" value="Unassembled WGS sequence"/>
</dbReference>
<protein>
    <submittedName>
        <fullName evidence="5">AMP-binding protein</fullName>
    </submittedName>
</protein>
<dbReference type="Pfam" id="PF00501">
    <property type="entry name" value="AMP-binding"/>
    <property type="match status" value="1"/>
</dbReference>
<feature type="domain" description="AMP-dependent synthetase/ligase" evidence="3">
    <location>
        <begin position="21"/>
        <end position="372"/>
    </location>
</feature>
<dbReference type="InterPro" id="IPR042099">
    <property type="entry name" value="ANL_N_sf"/>
</dbReference>
<evidence type="ECO:0000259" key="4">
    <source>
        <dbReference type="Pfam" id="PF13193"/>
    </source>
</evidence>
<comment type="caution">
    <text evidence="5">The sequence shown here is derived from an EMBL/GenBank/DDBJ whole genome shotgun (WGS) entry which is preliminary data.</text>
</comment>
<dbReference type="EMBL" id="JBIMPR010000002">
    <property type="protein sequence ID" value="MFH5773123.1"/>
    <property type="molecule type" value="Genomic_DNA"/>
</dbReference>
<keyword evidence="6" id="KW-1185">Reference proteome</keyword>
<dbReference type="PANTHER" id="PTHR43201:SF5">
    <property type="entry name" value="MEDIUM-CHAIN ACYL-COA LIGASE ACSF2, MITOCHONDRIAL"/>
    <property type="match status" value="1"/>
</dbReference>
<evidence type="ECO:0000313" key="5">
    <source>
        <dbReference type="EMBL" id="MFH5773123.1"/>
    </source>
</evidence>
<dbReference type="Gene3D" id="3.40.50.12780">
    <property type="entry name" value="N-terminal domain of ligase-like"/>
    <property type="match status" value="1"/>
</dbReference>
<dbReference type="SUPFAM" id="SSF56801">
    <property type="entry name" value="Acetyl-CoA synthetase-like"/>
    <property type="match status" value="1"/>
</dbReference>
<evidence type="ECO:0000256" key="2">
    <source>
        <dbReference type="ARBA" id="ARBA00022598"/>
    </source>
</evidence>
<feature type="domain" description="AMP-binding enzyme C-terminal" evidence="4">
    <location>
        <begin position="423"/>
        <end position="498"/>
    </location>
</feature>
<proteinExistence type="inferred from homology"/>
<dbReference type="Pfam" id="PF13193">
    <property type="entry name" value="AMP-binding_C"/>
    <property type="match status" value="1"/>
</dbReference>
<dbReference type="InterPro" id="IPR000873">
    <property type="entry name" value="AMP-dep_synth/lig_dom"/>
</dbReference>
<sequence length="520" mass="55822">MIFDIRHPPAGTVRDWIDALADTRGDNISHVFPDTDTTISWAELRDQAAMIAERLAGMGALRGESIAIMIPNGREAVLALMGALYGGFRATPINLAAGAEAIGHAITHSRARILLCDHRQRMLLAEALKGRDAAPVVVELGADFDWPASAQRRALDRLYSDDDALLMYTSGTTGRPKGVLHSHASLLAGGWNTALAHSLTPQDRAMCVLPIYHINGLCVTILAPLLSGGSAIVCERFSASQFWQRCQTQGATWFSVVPTIISHLLHGAAEPSATCRDAMRFGRSASAALSPEVHSAFEARFGIPIIETMGLTETAAQILSNPLPRHGTRKVGSPGRPIGNEVVILSPDLQILPHGTAGEIAVRGANVMRGYLDDPAATKAAITPDGWLRTGDLGRQDAEGFVFVTGRSKEIIIKGGENISPREIDEALYAHPAVVEAAAFARPCPRYGETIEAAVVLHEGSDPDPNELMQLCEMRVGRFKTPDHIHLMSELPKGPSGKIQRLKLAEMTTSTPKGESHRTG</sequence>
<dbReference type="PANTHER" id="PTHR43201">
    <property type="entry name" value="ACYL-COA SYNTHETASE"/>
    <property type="match status" value="1"/>
</dbReference>
<gene>
    <name evidence="5" type="ORF">ACHFJ0_02665</name>
</gene>
<evidence type="ECO:0000259" key="3">
    <source>
        <dbReference type="Pfam" id="PF00501"/>
    </source>
</evidence>
<dbReference type="PROSITE" id="PS00455">
    <property type="entry name" value="AMP_BINDING"/>
    <property type="match status" value="1"/>
</dbReference>